<dbReference type="STRING" id="47854.GA0070603_2002"/>
<evidence type="ECO:0000313" key="2">
    <source>
        <dbReference type="Proteomes" id="UP000198605"/>
    </source>
</evidence>
<name>A0A1C6UN23_9ACTN</name>
<dbReference type="Proteomes" id="UP000198605">
    <property type="component" value="Unassembled WGS sequence"/>
</dbReference>
<proteinExistence type="predicted"/>
<dbReference type="GeneID" id="43278657"/>
<evidence type="ECO:0008006" key="3">
    <source>
        <dbReference type="Google" id="ProtNLM"/>
    </source>
</evidence>
<organism evidence="1 2">
    <name type="scientific">Micromonospora chersina</name>
    <dbReference type="NCBI Taxonomy" id="47854"/>
    <lineage>
        <taxon>Bacteria</taxon>
        <taxon>Bacillati</taxon>
        <taxon>Actinomycetota</taxon>
        <taxon>Actinomycetes</taxon>
        <taxon>Micromonosporales</taxon>
        <taxon>Micromonosporaceae</taxon>
        <taxon>Micromonospora</taxon>
    </lineage>
</organism>
<dbReference type="Pfam" id="PF04978">
    <property type="entry name" value="MST"/>
    <property type="match status" value="1"/>
</dbReference>
<dbReference type="Gene3D" id="1.20.120.450">
    <property type="entry name" value="dinb family like domain"/>
    <property type="match status" value="1"/>
</dbReference>
<accession>A0A1C6UN23</accession>
<dbReference type="AlphaFoldDB" id="A0A1C6UN23"/>
<dbReference type="InterPro" id="IPR034660">
    <property type="entry name" value="DinB/YfiT-like"/>
</dbReference>
<sequence>MSVSDQVLTGERADLLATLQRHRGFLRQTVTGLDDEQAARRSTASELCLGGLIKHVAGTEHRWMRFAVGGAEAMQSEPVDWAGQFRMAEGETLAGLLAEFDRVAAETDALVTTLDLDTAHPLPSAPWFEPGASWSVRRVLLHLIAETAQHAGHADIIRESIDGAKTMG</sequence>
<reference evidence="2" key="1">
    <citation type="submission" date="2016-06" db="EMBL/GenBank/DDBJ databases">
        <authorList>
            <person name="Varghese N."/>
            <person name="Submissions Spin"/>
        </authorList>
    </citation>
    <scope>NUCLEOTIDE SEQUENCE [LARGE SCALE GENOMIC DNA]</scope>
    <source>
        <strain evidence="2">DSM 44151</strain>
    </source>
</reference>
<dbReference type="InterPro" id="IPR007061">
    <property type="entry name" value="MST-like"/>
</dbReference>
<dbReference type="SUPFAM" id="SSF109854">
    <property type="entry name" value="DinB/YfiT-like putative metalloenzymes"/>
    <property type="match status" value="1"/>
</dbReference>
<keyword evidence="2" id="KW-1185">Reference proteome</keyword>
<protein>
    <recommendedName>
        <fullName evidence="3">DinB superfamily protein</fullName>
    </recommendedName>
</protein>
<dbReference type="RefSeq" id="WP_091310635.1">
    <property type="nucleotide sequence ID" value="NZ_FMIB01000002.1"/>
</dbReference>
<dbReference type="OrthoDB" id="4548523at2"/>
<dbReference type="EMBL" id="FMIB01000002">
    <property type="protein sequence ID" value="SCL55415.1"/>
    <property type="molecule type" value="Genomic_DNA"/>
</dbReference>
<evidence type="ECO:0000313" key="1">
    <source>
        <dbReference type="EMBL" id="SCL55415.1"/>
    </source>
</evidence>
<gene>
    <name evidence="1" type="ORF">GA0070603_2002</name>
</gene>